<evidence type="ECO:0000256" key="3">
    <source>
        <dbReference type="ARBA" id="ARBA00006958"/>
    </source>
</evidence>
<dbReference type="SUPFAM" id="SSF57903">
    <property type="entry name" value="FYVE/PHD zinc finger"/>
    <property type="match status" value="1"/>
</dbReference>
<accession>A0AAE1U296</accession>
<feature type="compositionally biased region" description="Acidic residues" evidence="11">
    <location>
        <begin position="229"/>
        <end position="238"/>
    </location>
</feature>
<evidence type="ECO:0000256" key="10">
    <source>
        <dbReference type="PROSITE-ProRule" id="PRU00146"/>
    </source>
</evidence>
<keyword evidence="5" id="KW-0479">Metal-binding</keyword>
<evidence type="ECO:0000313" key="14">
    <source>
        <dbReference type="Proteomes" id="UP001292094"/>
    </source>
</evidence>
<evidence type="ECO:0000256" key="2">
    <source>
        <dbReference type="ARBA" id="ARBA00004123"/>
    </source>
</evidence>
<dbReference type="InterPro" id="IPR013083">
    <property type="entry name" value="Znf_RING/FYVE/PHD"/>
</dbReference>
<dbReference type="GO" id="GO:0016787">
    <property type="term" value="F:hydrolase activity"/>
    <property type="evidence" value="ECO:0007669"/>
    <property type="project" value="UniProtKB-KW"/>
</dbReference>
<dbReference type="InterPro" id="IPR019787">
    <property type="entry name" value="Znf_PHD-finger"/>
</dbReference>
<dbReference type="CDD" id="cd15517">
    <property type="entry name" value="PHD_TCF19_like"/>
    <property type="match status" value="1"/>
</dbReference>
<dbReference type="Gene3D" id="3.30.40.10">
    <property type="entry name" value="Zinc/RING finger domain, C3HC4 (zinc finger)"/>
    <property type="match status" value="1"/>
</dbReference>
<keyword evidence="6 10" id="KW-0863">Zinc-finger</keyword>
<dbReference type="InterPro" id="IPR011011">
    <property type="entry name" value="Znf_FYVE_PHD"/>
</dbReference>
<dbReference type="PANTHER" id="PTHR22930">
    <property type="match status" value="1"/>
</dbReference>
<feature type="region of interest" description="Disordered" evidence="11">
    <location>
        <begin position="229"/>
        <end position="268"/>
    </location>
</feature>
<dbReference type="InterPro" id="IPR027806">
    <property type="entry name" value="HARBI1_dom"/>
</dbReference>
<dbReference type="AlphaFoldDB" id="A0AAE1U296"/>
<evidence type="ECO:0000256" key="1">
    <source>
        <dbReference type="ARBA" id="ARBA00001968"/>
    </source>
</evidence>
<dbReference type="EMBL" id="JAWZYT010002075">
    <property type="protein sequence ID" value="KAK4306902.1"/>
    <property type="molecule type" value="Genomic_DNA"/>
</dbReference>
<keyword evidence="14" id="KW-1185">Reference proteome</keyword>
<proteinExistence type="inferred from homology"/>
<evidence type="ECO:0000256" key="7">
    <source>
        <dbReference type="ARBA" id="ARBA00022801"/>
    </source>
</evidence>
<keyword evidence="8" id="KW-0862">Zinc</keyword>
<dbReference type="Pfam" id="PF00628">
    <property type="entry name" value="PHD"/>
    <property type="match status" value="1"/>
</dbReference>
<comment type="subcellular location">
    <subcellularLocation>
        <location evidence="2">Nucleus</location>
    </subcellularLocation>
</comment>
<dbReference type="SMART" id="SM00249">
    <property type="entry name" value="PHD"/>
    <property type="match status" value="1"/>
</dbReference>
<keyword evidence="4" id="KW-0540">Nuclease</keyword>
<comment type="caution">
    <text evidence="13">The sequence shown here is derived from an EMBL/GenBank/DDBJ whole genome shotgun (WGS) entry which is preliminary data.</text>
</comment>
<dbReference type="GO" id="GO:0008270">
    <property type="term" value="F:zinc ion binding"/>
    <property type="evidence" value="ECO:0007669"/>
    <property type="project" value="UniProtKB-KW"/>
</dbReference>
<evidence type="ECO:0000256" key="11">
    <source>
        <dbReference type="SAM" id="MobiDB-lite"/>
    </source>
</evidence>
<dbReference type="PANTHER" id="PTHR22930:SF85">
    <property type="entry name" value="GH03217P-RELATED"/>
    <property type="match status" value="1"/>
</dbReference>
<dbReference type="Proteomes" id="UP001292094">
    <property type="component" value="Unassembled WGS sequence"/>
</dbReference>
<evidence type="ECO:0000256" key="4">
    <source>
        <dbReference type="ARBA" id="ARBA00022722"/>
    </source>
</evidence>
<evidence type="ECO:0000256" key="9">
    <source>
        <dbReference type="ARBA" id="ARBA00023242"/>
    </source>
</evidence>
<dbReference type="GO" id="GO:0005634">
    <property type="term" value="C:nucleus"/>
    <property type="evidence" value="ECO:0007669"/>
    <property type="project" value="UniProtKB-SubCell"/>
</dbReference>
<name>A0AAE1U296_9EUCA</name>
<protein>
    <recommendedName>
        <fullName evidence="12">PHD-type domain-containing protein</fullName>
    </recommendedName>
</protein>
<feature type="domain" description="PHD-type" evidence="12">
    <location>
        <begin position="12"/>
        <end position="68"/>
    </location>
</feature>
<evidence type="ECO:0000256" key="8">
    <source>
        <dbReference type="ARBA" id="ARBA00022833"/>
    </source>
</evidence>
<comment type="similarity">
    <text evidence="3">Belongs to the HARBI1 family.</text>
</comment>
<dbReference type="Pfam" id="PF13359">
    <property type="entry name" value="DDE_Tnp_4"/>
    <property type="match status" value="1"/>
</dbReference>
<reference evidence="13" key="1">
    <citation type="submission" date="2023-11" db="EMBL/GenBank/DDBJ databases">
        <title>Genome assemblies of two species of porcelain crab, Petrolisthes cinctipes and Petrolisthes manimaculis (Anomura: Porcellanidae).</title>
        <authorList>
            <person name="Angst P."/>
        </authorList>
    </citation>
    <scope>NUCLEOTIDE SEQUENCE</scope>
    <source>
        <strain evidence="13">PB745_02</strain>
        <tissue evidence="13">Gill</tissue>
    </source>
</reference>
<dbReference type="GO" id="GO:0004518">
    <property type="term" value="F:nuclease activity"/>
    <property type="evidence" value="ECO:0007669"/>
    <property type="project" value="UniProtKB-KW"/>
</dbReference>
<dbReference type="PROSITE" id="PS50016">
    <property type="entry name" value="ZF_PHD_2"/>
    <property type="match status" value="1"/>
</dbReference>
<dbReference type="InterPro" id="IPR045249">
    <property type="entry name" value="HARBI1-like"/>
</dbReference>
<evidence type="ECO:0000313" key="13">
    <source>
        <dbReference type="EMBL" id="KAK4306902.1"/>
    </source>
</evidence>
<gene>
    <name evidence="13" type="ORF">Pmani_021309</name>
</gene>
<keyword evidence="7" id="KW-0378">Hydrolase</keyword>
<keyword evidence="9" id="KW-0539">Nucleus</keyword>
<dbReference type="InterPro" id="IPR001965">
    <property type="entry name" value="Znf_PHD"/>
</dbReference>
<evidence type="ECO:0000256" key="6">
    <source>
        <dbReference type="ARBA" id="ARBA00022771"/>
    </source>
</evidence>
<evidence type="ECO:0000259" key="12">
    <source>
        <dbReference type="PROSITE" id="PS50016"/>
    </source>
</evidence>
<organism evidence="13 14">
    <name type="scientific">Petrolisthes manimaculis</name>
    <dbReference type="NCBI Taxonomy" id="1843537"/>
    <lineage>
        <taxon>Eukaryota</taxon>
        <taxon>Metazoa</taxon>
        <taxon>Ecdysozoa</taxon>
        <taxon>Arthropoda</taxon>
        <taxon>Crustacea</taxon>
        <taxon>Multicrustacea</taxon>
        <taxon>Malacostraca</taxon>
        <taxon>Eumalacostraca</taxon>
        <taxon>Eucarida</taxon>
        <taxon>Decapoda</taxon>
        <taxon>Pleocyemata</taxon>
        <taxon>Anomura</taxon>
        <taxon>Galatheoidea</taxon>
        <taxon>Porcellanidae</taxon>
        <taxon>Petrolisthes</taxon>
    </lineage>
</organism>
<evidence type="ECO:0000256" key="5">
    <source>
        <dbReference type="ARBA" id="ARBA00022723"/>
    </source>
</evidence>
<comment type="cofactor">
    <cofactor evidence="1">
        <name>a divalent metal cation</name>
        <dbReference type="ChEBI" id="CHEBI:60240"/>
    </cofactor>
</comment>
<sequence>MAGSDSDDSETNHVCYKCGTDDKKNDGEKWIGCDTCPVWSHIKCAFYSAIKFPHLGRFEWTCTNCVAELKVYRKMNIEKILCTGFNKINEKLKTQLQEVKLEIQGISRDVLQTVDGVSAEVLQVSAREFQDYHLLGDSGYPLERYLLTPFANPRTRGEERYNRSHTRTRVIIEQTFGLLKSRFRCLHRSGGSLQYEPRKCIKMVMACMYLHNKCVRRRVPLPEVMLEAVGEDEEDPDDPPPLQEAADPRPRHPRGFQTRNDIVDNFFA</sequence>